<feature type="transmembrane region" description="Helical" evidence="1">
    <location>
        <begin position="85"/>
        <end position="103"/>
    </location>
</feature>
<dbReference type="EMBL" id="LAZR01000066">
    <property type="protein sequence ID" value="KKN96215.1"/>
    <property type="molecule type" value="Genomic_DNA"/>
</dbReference>
<evidence type="ECO:0000313" key="2">
    <source>
        <dbReference type="EMBL" id="KKN96215.1"/>
    </source>
</evidence>
<proteinExistence type="predicted"/>
<accession>A0A0F9USZ2</accession>
<name>A0A0F9USZ2_9ZZZZ</name>
<keyword evidence="1" id="KW-0472">Membrane</keyword>
<feature type="transmembrane region" description="Helical" evidence="1">
    <location>
        <begin position="43"/>
        <end position="65"/>
    </location>
</feature>
<gene>
    <name evidence="2" type="ORF">LCGC14_0171450</name>
</gene>
<keyword evidence="1" id="KW-0812">Transmembrane</keyword>
<reference evidence="2" key="1">
    <citation type="journal article" date="2015" name="Nature">
        <title>Complex archaea that bridge the gap between prokaryotes and eukaryotes.</title>
        <authorList>
            <person name="Spang A."/>
            <person name="Saw J.H."/>
            <person name="Jorgensen S.L."/>
            <person name="Zaremba-Niedzwiedzka K."/>
            <person name="Martijn J."/>
            <person name="Lind A.E."/>
            <person name="van Eijk R."/>
            <person name="Schleper C."/>
            <person name="Guy L."/>
            <person name="Ettema T.J."/>
        </authorList>
    </citation>
    <scope>NUCLEOTIDE SEQUENCE</scope>
</reference>
<sequence>MPRDWRSSFSSFAYGYLQAIFLALALVVLWLDSMLEPDQSVFAVVQMLAGFSLALTTFWMLSAVFSSKVTEIMAGIKTHPWGHSFGMSACIVMVCVAGAQAPFA</sequence>
<evidence type="ECO:0000256" key="1">
    <source>
        <dbReference type="SAM" id="Phobius"/>
    </source>
</evidence>
<feature type="transmembrane region" description="Helical" evidence="1">
    <location>
        <begin position="12"/>
        <end position="31"/>
    </location>
</feature>
<dbReference type="AlphaFoldDB" id="A0A0F9USZ2"/>
<protein>
    <submittedName>
        <fullName evidence="2">Uncharacterized protein</fullName>
    </submittedName>
</protein>
<comment type="caution">
    <text evidence="2">The sequence shown here is derived from an EMBL/GenBank/DDBJ whole genome shotgun (WGS) entry which is preliminary data.</text>
</comment>
<keyword evidence="1" id="KW-1133">Transmembrane helix</keyword>
<organism evidence="2">
    <name type="scientific">marine sediment metagenome</name>
    <dbReference type="NCBI Taxonomy" id="412755"/>
    <lineage>
        <taxon>unclassified sequences</taxon>
        <taxon>metagenomes</taxon>
        <taxon>ecological metagenomes</taxon>
    </lineage>
</organism>